<gene>
    <name evidence="1" type="ORF">GGR39_003421</name>
</gene>
<evidence type="ECO:0000313" key="2">
    <source>
        <dbReference type="Proteomes" id="UP000561459"/>
    </source>
</evidence>
<dbReference type="AlphaFoldDB" id="A0A7W6C711"/>
<protein>
    <submittedName>
        <fullName evidence="1">Uncharacterized protein</fullName>
    </submittedName>
</protein>
<sequence>MYIEGYISIAEAQTGFNASAAPIGRSYIALSSLRSVSEDLKLRSFR</sequence>
<comment type="caution">
    <text evidence="1">The sequence shown here is derived from an EMBL/GenBank/DDBJ whole genome shotgun (WGS) entry which is preliminary data.</text>
</comment>
<reference evidence="1 2" key="1">
    <citation type="submission" date="2020-08" db="EMBL/GenBank/DDBJ databases">
        <title>Genomic Encyclopedia of Type Strains, Phase IV (KMG-IV): sequencing the most valuable type-strain genomes for metagenomic binning, comparative biology and taxonomic classification.</title>
        <authorList>
            <person name="Goeker M."/>
        </authorList>
    </citation>
    <scope>NUCLEOTIDE SEQUENCE [LARGE SCALE GENOMIC DNA]</scope>
    <source>
        <strain evidence="1 2">DSM 27568</strain>
    </source>
</reference>
<name>A0A7W6C711_9SPHN</name>
<proteinExistence type="predicted"/>
<accession>A0A7W6C711</accession>
<dbReference type="Proteomes" id="UP000561459">
    <property type="component" value="Unassembled WGS sequence"/>
</dbReference>
<keyword evidence="2" id="KW-1185">Reference proteome</keyword>
<evidence type="ECO:0000313" key="1">
    <source>
        <dbReference type="EMBL" id="MBB3941740.1"/>
    </source>
</evidence>
<dbReference type="EMBL" id="JACIDY010000017">
    <property type="protein sequence ID" value="MBB3941740.1"/>
    <property type="molecule type" value="Genomic_DNA"/>
</dbReference>
<organism evidence="1 2">
    <name type="scientific">Novosphingobium fluoreni</name>
    <dbReference type="NCBI Taxonomy" id="1391222"/>
    <lineage>
        <taxon>Bacteria</taxon>
        <taxon>Pseudomonadati</taxon>
        <taxon>Pseudomonadota</taxon>
        <taxon>Alphaproteobacteria</taxon>
        <taxon>Sphingomonadales</taxon>
        <taxon>Sphingomonadaceae</taxon>
        <taxon>Novosphingobium</taxon>
    </lineage>
</organism>